<dbReference type="Proteomes" id="UP000234275">
    <property type="component" value="Unassembled WGS sequence"/>
</dbReference>
<protein>
    <submittedName>
        <fullName evidence="1">Uncharacterized protein</fullName>
    </submittedName>
</protein>
<proteinExistence type="predicted"/>
<name>A0A2I2GI98_9EURO</name>
<accession>A0A2I2GI98</accession>
<sequence>MSEPEVGGAYGRDFPLGSLMHQKIGQDIEWGFFRYLFTGILWEKPDNGYGERQGLMKARDILLGKNVFINIRLLCSKNSTVDPEDEKAVLEREALMDRASDAFDYEVNTFRELVDTGRTPVVITSAKIKQDKYWENPEGYLHLYVMEEYPLMGLDDAFDFLTEAEIPGLENELYSLIGLAYYAVDYEYKYDAVRRTLHAVDIQNFHTIQNFEDLKAAESFFGGIVRHLRRAIGIRAIRAQEARTRMIASNSMFEGTVEHWEDIRDEYPIPMAGFNTGQQPIYPQP</sequence>
<dbReference type="OrthoDB" id="4426603at2759"/>
<evidence type="ECO:0000313" key="2">
    <source>
        <dbReference type="Proteomes" id="UP000234275"/>
    </source>
</evidence>
<dbReference type="GeneID" id="36555207"/>
<comment type="caution">
    <text evidence="1">The sequence shown here is derived from an EMBL/GenBank/DDBJ whole genome shotgun (WGS) entry which is preliminary data.</text>
</comment>
<dbReference type="RefSeq" id="XP_024707904.1">
    <property type="nucleotide sequence ID" value="XM_024847508.1"/>
</dbReference>
<dbReference type="VEuPathDB" id="FungiDB:P170DRAFT_423452"/>
<gene>
    <name evidence="1" type="ORF">P170DRAFT_423452</name>
</gene>
<dbReference type="AlphaFoldDB" id="A0A2I2GI98"/>
<organism evidence="1 2">
    <name type="scientific">Aspergillus steynii IBT 23096</name>
    <dbReference type="NCBI Taxonomy" id="1392250"/>
    <lineage>
        <taxon>Eukaryota</taxon>
        <taxon>Fungi</taxon>
        <taxon>Dikarya</taxon>
        <taxon>Ascomycota</taxon>
        <taxon>Pezizomycotina</taxon>
        <taxon>Eurotiomycetes</taxon>
        <taxon>Eurotiomycetidae</taxon>
        <taxon>Eurotiales</taxon>
        <taxon>Aspergillaceae</taxon>
        <taxon>Aspergillus</taxon>
        <taxon>Aspergillus subgen. Circumdati</taxon>
    </lineage>
</organism>
<keyword evidence="2" id="KW-1185">Reference proteome</keyword>
<evidence type="ECO:0000313" key="1">
    <source>
        <dbReference type="EMBL" id="PLB52602.1"/>
    </source>
</evidence>
<reference evidence="1 2" key="1">
    <citation type="submission" date="2016-12" db="EMBL/GenBank/DDBJ databases">
        <title>The genomes of Aspergillus section Nigri reveals drivers in fungal speciation.</title>
        <authorList>
            <consortium name="DOE Joint Genome Institute"/>
            <person name="Vesth T.C."/>
            <person name="Nybo J."/>
            <person name="Theobald S."/>
            <person name="Brandl J."/>
            <person name="Frisvad J.C."/>
            <person name="Nielsen K.F."/>
            <person name="Lyhne E.K."/>
            <person name="Kogle M.E."/>
            <person name="Kuo A."/>
            <person name="Riley R."/>
            <person name="Clum A."/>
            <person name="Nolan M."/>
            <person name="Lipzen A."/>
            <person name="Salamov A."/>
            <person name="Henrissat B."/>
            <person name="Wiebenga A."/>
            <person name="De Vries R.P."/>
            <person name="Grigoriev I.V."/>
            <person name="Mortensen U.H."/>
            <person name="Andersen M.R."/>
            <person name="Baker S.E."/>
        </authorList>
    </citation>
    <scope>NUCLEOTIDE SEQUENCE [LARGE SCALE GENOMIC DNA]</scope>
    <source>
        <strain evidence="1 2">IBT 23096</strain>
    </source>
</reference>
<dbReference type="EMBL" id="MSFO01000002">
    <property type="protein sequence ID" value="PLB52602.1"/>
    <property type="molecule type" value="Genomic_DNA"/>
</dbReference>